<organism evidence="1">
    <name type="scientific">Cacopsylla melanoneura</name>
    <dbReference type="NCBI Taxonomy" id="428564"/>
    <lineage>
        <taxon>Eukaryota</taxon>
        <taxon>Metazoa</taxon>
        <taxon>Ecdysozoa</taxon>
        <taxon>Arthropoda</taxon>
        <taxon>Hexapoda</taxon>
        <taxon>Insecta</taxon>
        <taxon>Pterygota</taxon>
        <taxon>Neoptera</taxon>
        <taxon>Paraneoptera</taxon>
        <taxon>Hemiptera</taxon>
        <taxon>Sternorrhyncha</taxon>
        <taxon>Psylloidea</taxon>
        <taxon>Psyllidae</taxon>
        <taxon>Psyllinae</taxon>
        <taxon>Cacopsylla</taxon>
    </lineage>
</organism>
<reference evidence="1" key="1">
    <citation type="submission" date="2021-05" db="EMBL/GenBank/DDBJ databases">
        <authorList>
            <person name="Alioto T."/>
            <person name="Alioto T."/>
            <person name="Gomez Garrido J."/>
        </authorList>
    </citation>
    <scope>NUCLEOTIDE SEQUENCE</scope>
</reference>
<sequence>MNFIRFVCCSFYFELDVRLVFCLLHNGNNILDSDDFPFALHFGTKTQPFPPLRDKKSLILNQLFTMLRRLFESLMLINSRIALFVIKTTNILGPSVKIQIKFPR</sequence>
<proteinExistence type="predicted"/>
<evidence type="ECO:0000313" key="1">
    <source>
        <dbReference type="EMBL" id="CAG6766677.1"/>
    </source>
</evidence>
<name>A0A8D9EUZ8_9HEMI</name>
<protein>
    <submittedName>
        <fullName evidence="1">Uncharacterized protein</fullName>
    </submittedName>
</protein>
<accession>A0A8D9EUZ8</accession>
<dbReference type="EMBL" id="HBUF01571311">
    <property type="protein sequence ID" value="CAG6766677.1"/>
    <property type="molecule type" value="Transcribed_RNA"/>
</dbReference>
<dbReference type="AlphaFoldDB" id="A0A8D9EUZ8"/>